<organism evidence="3 4">
    <name type="scientific">Litchfieldella qijiaojingensis</name>
    <dbReference type="NCBI Taxonomy" id="980347"/>
    <lineage>
        <taxon>Bacteria</taxon>
        <taxon>Pseudomonadati</taxon>
        <taxon>Pseudomonadota</taxon>
        <taxon>Gammaproteobacteria</taxon>
        <taxon>Oceanospirillales</taxon>
        <taxon>Halomonadaceae</taxon>
        <taxon>Litchfieldella</taxon>
    </lineage>
</organism>
<dbReference type="Pfam" id="PF07331">
    <property type="entry name" value="TctB"/>
    <property type="match status" value="1"/>
</dbReference>
<keyword evidence="1" id="KW-0812">Transmembrane</keyword>
<accession>A0ABQ2Y9W4</accession>
<dbReference type="InterPro" id="IPR009936">
    <property type="entry name" value="DUF1468"/>
</dbReference>
<keyword evidence="1" id="KW-0472">Membrane</keyword>
<keyword evidence="1" id="KW-1133">Transmembrane helix</keyword>
<dbReference type="RefSeq" id="WP_189464788.1">
    <property type="nucleotide sequence ID" value="NZ_BMXS01000001.1"/>
</dbReference>
<evidence type="ECO:0000313" key="4">
    <source>
        <dbReference type="Proteomes" id="UP000653056"/>
    </source>
</evidence>
<dbReference type="Proteomes" id="UP000653056">
    <property type="component" value="Unassembled WGS sequence"/>
</dbReference>
<sequence length="168" mass="18544">MSDAMPKARASRGEIRAACSARAEYLLPLLFIALGSLCFWQARDMSQLGAVFPMTIAAVMILASVLRLLQLTLHRVIDNIERHQDSTPRRVLLVVAMAVWALLMPWAGFLLTGLASFVTLMLIAQHDAWTSKRLVSYLIAGAVLVACFYGLFALLLNVPLPVGRWFMG</sequence>
<gene>
    <name evidence="3" type="ORF">GCM10007160_00840</name>
</gene>
<feature type="transmembrane region" description="Helical" evidence="1">
    <location>
        <begin position="135"/>
        <end position="158"/>
    </location>
</feature>
<feature type="transmembrane region" description="Helical" evidence="1">
    <location>
        <begin position="48"/>
        <end position="69"/>
    </location>
</feature>
<dbReference type="EMBL" id="BMXS01000001">
    <property type="protein sequence ID" value="GGX77457.1"/>
    <property type="molecule type" value="Genomic_DNA"/>
</dbReference>
<comment type="caution">
    <text evidence="3">The sequence shown here is derived from an EMBL/GenBank/DDBJ whole genome shotgun (WGS) entry which is preliminary data.</text>
</comment>
<evidence type="ECO:0000259" key="2">
    <source>
        <dbReference type="Pfam" id="PF07331"/>
    </source>
</evidence>
<feature type="transmembrane region" description="Helical" evidence="1">
    <location>
        <begin position="90"/>
        <end position="123"/>
    </location>
</feature>
<feature type="transmembrane region" description="Helical" evidence="1">
    <location>
        <begin position="21"/>
        <end position="42"/>
    </location>
</feature>
<evidence type="ECO:0000256" key="1">
    <source>
        <dbReference type="SAM" id="Phobius"/>
    </source>
</evidence>
<keyword evidence="4" id="KW-1185">Reference proteome</keyword>
<evidence type="ECO:0000313" key="3">
    <source>
        <dbReference type="EMBL" id="GGX77457.1"/>
    </source>
</evidence>
<feature type="domain" description="DUF1468" evidence="2">
    <location>
        <begin position="27"/>
        <end position="161"/>
    </location>
</feature>
<name>A0ABQ2Y9W4_9GAMM</name>
<reference evidence="4" key="1">
    <citation type="journal article" date="2019" name="Int. J. Syst. Evol. Microbiol.">
        <title>The Global Catalogue of Microorganisms (GCM) 10K type strain sequencing project: providing services to taxonomists for standard genome sequencing and annotation.</title>
        <authorList>
            <consortium name="The Broad Institute Genomics Platform"/>
            <consortium name="The Broad Institute Genome Sequencing Center for Infectious Disease"/>
            <person name="Wu L."/>
            <person name="Ma J."/>
        </authorList>
    </citation>
    <scope>NUCLEOTIDE SEQUENCE [LARGE SCALE GENOMIC DNA]</scope>
    <source>
        <strain evidence="4">KCTC 22228</strain>
    </source>
</reference>
<proteinExistence type="predicted"/>
<protein>
    <recommendedName>
        <fullName evidence="2">DUF1468 domain-containing protein</fullName>
    </recommendedName>
</protein>